<dbReference type="AlphaFoldDB" id="A0A318Z083"/>
<keyword evidence="1" id="KW-1133">Transmembrane helix</keyword>
<dbReference type="EMBL" id="KZ821448">
    <property type="protein sequence ID" value="PYH38393.1"/>
    <property type="molecule type" value="Genomic_DNA"/>
</dbReference>
<gene>
    <name evidence="2" type="ORF">BO87DRAFT_167145</name>
</gene>
<organism evidence="2 3">
    <name type="scientific">Aspergillus neoniger (strain CBS 115656)</name>
    <dbReference type="NCBI Taxonomy" id="1448310"/>
    <lineage>
        <taxon>Eukaryota</taxon>
        <taxon>Fungi</taxon>
        <taxon>Dikarya</taxon>
        <taxon>Ascomycota</taxon>
        <taxon>Pezizomycotina</taxon>
        <taxon>Eurotiomycetes</taxon>
        <taxon>Eurotiomycetidae</taxon>
        <taxon>Eurotiales</taxon>
        <taxon>Aspergillaceae</taxon>
        <taxon>Aspergillus</taxon>
        <taxon>Aspergillus subgen. Circumdati</taxon>
    </lineage>
</organism>
<feature type="transmembrane region" description="Helical" evidence="1">
    <location>
        <begin position="115"/>
        <end position="136"/>
    </location>
</feature>
<evidence type="ECO:0000256" key="1">
    <source>
        <dbReference type="SAM" id="Phobius"/>
    </source>
</evidence>
<protein>
    <submittedName>
        <fullName evidence="2">Uncharacterized protein</fullName>
    </submittedName>
</protein>
<keyword evidence="1" id="KW-0812">Transmembrane</keyword>
<evidence type="ECO:0000313" key="2">
    <source>
        <dbReference type="EMBL" id="PYH38393.1"/>
    </source>
</evidence>
<accession>A0A318Z083</accession>
<evidence type="ECO:0000313" key="3">
    <source>
        <dbReference type="Proteomes" id="UP000247647"/>
    </source>
</evidence>
<sequence length="184" mass="21100">MTISRRRFASFPSPYLDRSASYYLRDLHIRKYSVLFSHHARRLTLGFSLDQTSSASSYKLTDLCLLARPLYSKACWFSLIFCALFSLIRRSFLVLGHFGSLHPATSLGLKRRYALVWLKFSFSFAFLLASYLTLLFSHARPLQVSGLRSGVSYSWIMYVPSLTLHWMAASRGVSPNECVYLINT</sequence>
<keyword evidence="1" id="KW-0472">Membrane</keyword>
<dbReference type="Proteomes" id="UP000247647">
    <property type="component" value="Unassembled WGS sequence"/>
</dbReference>
<keyword evidence="3" id="KW-1185">Reference proteome</keyword>
<name>A0A318Z083_ASPNB</name>
<proteinExistence type="predicted"/>
<dbReference type="RefSeq" id="XP_025483871.1">
    <property type="nucleotide sequence ID" value="XM_025618295.1"/>
</dbReference>
<reference evidence="2" key="1">
    <citation type="submission" date="2016-12" db="EMBL/GenBank/DDBJ databases">
        <title>The genomes of Aspergillus section Nigri reveals drivers in fungal speciation.</title>
        <authorList>
            <consortium name="DOE Joint Genome Institute"/>
            <person name="Vesth T.C."/>
            <person name="Nybo J."/>
            <person name="Theobald S."/>
            <person name="Brandl J."/>
            <person name="Frisvad J.C."/>
            <person name="Nielsen K.F."/>
            <person name="Lyhne E.K."/>
            <person name="Kogle M.E."/>
            <person name="Kuo A."/>
            <person name="Riley R."/>
            <person name="Clum A."/>
            <person name="Nolan M."/>
            <person name="Lipzen A."/>
            <person name="Salamov A."/>
            <person name="Henrissat B."/>
            <person name="Wiebenga A."/>
            <person name="De Vries R.P."/>
            <person name="Grigoriev I.V."/>
            <person name="Mortensen U.H."/>
            <person name="Andersen M.R."/>
            <person name="Baker S.E."/>
        </authorList>
    </citation>
    <scope>NUCLEOTIDE SEQUENCE [LARGE SCALE GENOMIC DNA]</scope>
    <source>
        <strain evidence="2">CBS 115656</strain>
    </source>
</reference>
<feature type="transmembrane region" description="Helical" evidence="1">
    <location>
        <begin position="75"/>
        <end position="95"/>
    </location>
</feature>
<dbReference type="GeneID" id="37120751"/>